<comment type="caution">
    <text evidence="2">The sequence shown here is derived from an EMBL/GenBank/DDBJ whole genome shotgun (WGS) entry which is preliminary data.</text>
</comment>
<evidence type="ECO:0000313" key="2">
    <source>
        <dbReference type="EMBL" id="OXA44582.1"/>
    </source>
</evidence>
<protein>
    <submittedName>
        <fullName evidence="2">Uncharacterized protein</fullName>
    </submittedName>
</protein>
<gene>
    <name evidence="2" type="ORF">Fcan01_20978</name>
</gene>
<feature type="transmembrane region" description="Helical" evidence="1">
    <location>
        <begin position="77"/>
        <end position="97"/>
    </location>
</feature>
<dbReference type="Proteomes" id="UP000198287">
    <property type="component" value="Unassembled WGS sequence"/>
</dbReference>
<proteinExistence type="predicted"/>
<dbReference type="EMBL" id="LNIX01000019">
    <property type="protein sequence ID" value="OXA44582.1"/>
    <property type="molecule type" value="Genomic_DNA"/>
</dbReference>
<organism evidence="2 3">
    <name type="scientific">Folsomia candida</name>
    <name type="common">Springtail</name>
    <dbReference type="NCBI Taxonomy" id="158441"/>
    <lineage>
        <taxon>Eukaryota</taxon>
        <taxon>Metazoa</taxon>
        <taxon>Ecdysozoa</taxon>
        <taxon>Arthropoda</taxon>
        <taxon>Hexapoda</taxon>
        <taxon>Collembola</taxon>
        <taxon>Entomobryomorpha</taxon>
        <taxon>Isotomoidea</taxon>
        <taxon>Isotomidae</taxon>
        <taxon>Proisotominae</taxon>
        <taxon>Folsomia</taxon>
    </lineage>
</organism>
<dbReference type="AlphaFoldDB" id="A0A226DGC0"/>
<keyword evidence="3" id="KW-1185">Reference proteome</keyword>
<reference evidence="2 3" key="1">
    <citation type="submission" date="2015-12" db="EMBL/GenBank/DDBJ databases">
        <title>The genome of Folsomia candida.</title>
        <authorList>
            <person name="Faddeeva A."/>
            <person name="Derks M.F."/>
            <person name="Anvar Y."/>
            <person name="Smit S."/>
            <person name="Van Straalen N."/>
            <person name="Roelofs D."/>
        </authorList>
    </citation>
    <scope>NUCLEOTIDE SEQUENCE [LARGE SCALE GENOMIC DNA]</scope>
    <source>
        <strain evidence="2 3">VU population</strain>
        <tissue evidence="2">Whole body</tissue>
    </source>
</reference>
<accession>A0A226DGC0</accession>
<evidence type="ECO:0000256" key="1">
    <source>
        <dbReference type="SAM" id="Phobius"/>
    </source>
</evidence>
<sequence>MNTNGPVTQPMLVNLPNIGKRRSGEINCSEFFQVILIPPRELGYQRTSDIGHVNSVEKKPVRNKNGKEISVWKRSHIVLGIIAVAFLLVILTVYLSFKMKNVENVPKAPSHGCNLAYESSRNSNHVRLNMKSANWNFCRYSENSLIIDDNVVKIVVNSAKIVCPENVKILQVYPNSLQPSHYTALFDKFPSIRTISFIAKNGCGQFMSLGRKTGIILRHVTNLKFVEFENCPRVYQEIQEIFEFPCLQEIEFECNKFTSEDLGIIRNFSVISSSL</sequence>
<dbReference type="SUPFAM" id="SSF52047">
    <property type="entry name" value="RNI-like"/>
    <property type="match status" value="1"/>
</dbReference>
<keyword evidence="1" id="KW-1133">Transmembrane helix</keyword>
<keyword evidence="1" id="KW-0812">Transmembrane</keyword>
<evidence type="ECO:0000313" key="3">
    <source>
        <dbReference type="Proteomes" id="UP000198287"/>
    </source>
</evidence>
<name>A0A226DGC0_FOLCA</name>
<keyword evidence="1" id="KW-0472">Membrane</keyword>
<feature type="non-terminal residue" evidence="2">
    <location>
        <position position="275"/>
    </location>
</feature>